<accession>A0ABW5Y059</accession>
<dbReference type="EMBL" id="JBHUOR010000041">
    <property type="protein sequence ID" value="MFD2868503.1"/>
    <property type="molecule type" value="Genomic_DNA"/>
</dbReference>
<dbReference type="Proteomes" id="UP001597568">
    <property type="component" value="Unassembled WGS sequence"/>
</dbReference>
<proteinExistence type="predicted"/>
<dbReference type="RefSeq" id="WP_380147558.1">
    <property type="nucleotide sequence ID" value="NZ_JBHUOR010000041.1"/>
</dbReference>
<organism evidence="1 2">
    <name type="scientific">Kurthia populi</name>
    <dbReference type="NCBI Taxonomy" id="1562132"/>
    <lineage>
        <taxon>Bacteria</taxon>
        <taxon>Bacillati</taxon>
        <taxon>Bacillota</taxon>
        <taxon>Bacilli</taxon>
        <taxon>Bacillales</taxon>
        <taxon>Caryophanaceae</taxon>
        <taxon>Kurthia</taxon>
    </lineage>
</organism>
<protein>
    <submittedName>
        <fullName evidence="1">Uncharacterized protein</fullName>
    </submittedName>
</protein>
<evidence type="ECO:0000313" key="2">
    <source>
        <dbReference type="Proteomes" id="UP001597568"/>
    </source>
</evidence>
<sequence length="118" mass="12748">MTEKLKVSREVADAIEYLGKVGCAFEEAMESHVSTGWSNFSDERVIALGGLTSKELATALIVGYEVEMTPHERIMKAYNAAKRTKNGSFASCYHSGVMAGITTALDTLGIKIKGVNDK</sequence>
<reference evidence="2" key="1">
    <citation type="journal article" date="2019" name="Int. J. Syst. Evol. Microbiol.">
        <title>The Global Catalogue of Microorganisms (GCM) 10K type strain sequencing project: providing services to taxonomists for standard genome sequencing and annotation.</title>
        <authorList>
            <consortium name="The Broad Institute Genomics Platform"/>
            <consortium name="The Broad Institute Genome Sequencing Center for Infectious Disease"/>
            <person name="Wu L."/>
            <person name="Ma J."/>
        </authorList>
    </citation>
    <scope>NUCLEOTIDE SEQUENCE [LARGE SCALE GENOMIC DNA]</scope>
    <source>
        <strain evidence="2">KCTC 33522</strain>
    </source>
</reference>
<gene>
    <name evidence="1" type="ORF">ACFSY7_08325</name>
</gene>
<comment type="caution">
    <text evidence="1">The sequence shown here is derived from an EMBL/GenBank/DDBJ whole genome shotgun (WGS) entry which is preliminary data.</text>
</comment>
<name>A0ABW5Y059_9BACL</name>
<keyword evidence="2" id="KW-1185">Reference proteome</keyword>
<evidence type="ECO:0000313" key="1">
    <source>
        <dbReference type="EMBL" id="MFD2868503.1"/>
    </source>
</evidence>